<reference evidence="2 3" key="1">
    <citation type="submission" date="2022-04" db="EMBL/GenBank/DDBJ databases">
        <authorList>
            <person name="Ye Y.-Q."/>
            <person name="Du Z.-J."/>
        </authorList>
    </citation>
    <scope>NUCLEOTIDE SEQUENCE [LARGE SCALE GENOMIC DNA]</scope>
    <source>
        <strain evidence="2 3">A6E488</strain>
    </source>
</reference>
<dbReference type="AlphaFoldDB" id="A0AAW5QVA9"/>
<evidence type="ECO:0000256" key="1">
    <source>
        <dbReference type="SAM" id="MobiDB-lite"/>
    </source>
</evidence>
<accession>A0AAW5QVA9</accession>
<evidence type="ECO:0000313" key="3">
    <source>
        <dbReference type="Proteomes" id="UP001320898"/>
    </source>
</evidence>
<sequence>MDIWRNEEEADLAKGTSVRANVARLIEAGDVRAPALEKRRDAVGAKHALSPLAETPLGRARLLNMISEGQYRAGVQYEALTQIHRIVQGLGLGRVVAIDMAGVGGASLSGREFSRGEVDAVKARYGRASRKLAEAGVRAQQVTSGVLFDAQPVTDETLEPLRAGLNALSSHFNRGQGNQPNRVLTWQAGGRPGIDSRLWDAAPEGDSKGKRKSRKSTQRIRDGIKPRKPGA</sequence>
<evidence type="ECO:0000313" key="2">
    <source>
        <dbReference type="EMBL" id="MCT8970598.1"/>
    </source>
</evidence>
<comment type="caution">
    <text evidence="2">The sequence shown here is derived from an EMBL/GenBank/DDBJ whole genome shotgun (WGS) entry which is preliminary data.</text>
</comment>
<keyword evidence="3" id="KW-1185">Reference proteome</keyword>
<gene>
    <name evidence="2" type="ORF">MUB46_01880</name>
</gene>
<name>A0AAW5QVA9_9HYPH</name>
<protein>
    <submittedName>
        <fullName evidence="2">Uncharacterized protein</fullName>
    </submittedName>
</protein>
<organism evidence="2 3">
    <name type="scientific">Microbaculum marinisediminis</name>
    <dbReference type="NCBI Taxonomy" id="2931392"/>
    <lineage>
        <taxon>Bacteria</taxon>
        <taxon>Pseudomonadati</taxon>
        <taxon>Pseudomonadota</taxon>
        <taxon>Alphaproteobacteria</taxon>
        <taxon>Hyphomicrobiales</taxon>
        <taxon>Tepidamorphaceae</taxon>
        <taxon>Microbaculum</taxon>
    </lineage>
</organism>
<proteinExistence type="predicted"/>
<feature type="region of interest" description="Disordered" evidence="1">
    <location>
        <begin position="189"/>
        <end position="231"/>
    </location>
</feature>
<feature type="compositionally biased region" description="Basic residues" evidence="1">
    <location>
        <begin position="209"/>
        <end position="218"/>
    </location>
</feature>
<dbReference type="Proteomes" id="UP001320898">
    <property type="component" value="Unassembled WGS sequence"/>
</dbReference>
<dbReference type="EMBL" id="JALIDZ010000001">
    <property type="protein sequence ID" value="MCT8970598.1"/>
    <property type="molecule type" value="Genomic_DNA"/>
</dbReference>
<dbReference type="RefSeq" id="WP_261614163.1">
    <property type="nucleotide sequence ID" value="NZ_JALIDZ010000001.1"/>
</dbReference>